<dbReference type="AlphaFoldDB" id="A0AAN6RTY0"/>
<gene>
    <name evidence="1" type="ORF">C8A05DRAFT_15547</name>
</gene>
<evidence type="ECO:0000313" key="2">
    <source>
        <dbReference type="Proteomes" id="UP001303889"/>
    </source>
</evidence>
<sequence length="82" mass="9132">QGEKLRFFSFSVWEKSKERVVDGEGSRAAWRWSKPESAYRKAGSWGADLGRVLEEGEWSVGSGFVLLVKGIRGEGKGELVDL</sequence>
<evidence type="ECO:0000313" key="1">
    <source>
        <dbReference type="EMBL" id="KAK3902388.1"/>
    </source>
</evidence>
<accession>A0AAN6RTY0</accession>
<reference evidence="1" key="2">
    <citation type="submission" date="2023-05" db="EMBL/GenBank/DDBJ databases">
        <authorList>
            <consortium name="Lawrence Berkeley National Laboratory"/>
            <person name="Steindorff A."/>
            <person name="Hensen N."/>
            <person name="Bonometti L."/>
            <person name="Westerberg I."/>
            <person name="Brannstrom I.O."/>
            <person name="Guillou S."/>
            <person name="Cros-Aarteil S."/>
            <person name="Calhoun S."/>
            <person name="Haridas S."/>
            <person name="Kuo A."/>
            <person name="Mondo S."/>
            <person name="Pangilinan J."/>
            <person name="Riley R."/>
            <person name="Labutti K."/>
            <person name="Andreopoulos B."/>
            <person name="Lipzen A."/>
            <person name="Chen C."/>
            <person name="Yanf M."/>
            <person name="Daum C."/>
            <person name="Ng V."/>
            <person name="Clum A."/>
            <person name="Ohm R."/>
            <person name="Martin F."/>
            <person name="Silar P."/>
            <person name="Natvig D."/>
            <person name="Lalanne C."/>
            <person name="Gautier V."/>
            <person name="Ament-Velasquez S.L."/>
            <person name="Kruys A."/>
            <person name="Hutchinson M.I."/>
            <person name="Powell A.J."/>
            <person name="Barry K."/>
            <person name="Miller A.N."/>
            <person name="Grigoriev I.V."/>
            <person name="Debuchy R."/>
            <person name="Gladieux P."/>
            <person name="Thoren M.H."/>
            <person name="Johannesson H."/>
        </authorList>
    </citation>
    <scope>NUCLEOTIDE SEQUENCE</scope>
    <source>
        <strain evidence="1">CBS 103.79</strain>
    </source>
</reference>
<comment type="caution">
    <text evidence="1">The sequence shown here is derived from an EMBL/GenBank/DDBJ whole genome shotgun (WGS) entry which is preliminary data.</text>
</comment>
<organism evidence="1 2">
    <name type="scientific">Staphylotrichum tortipilum</name>
    <dbReference type="NCBI Taxonomy" id="2831512"/>
    <lineage>
        <taxon>Eukaryota</taxon>
        <taxon>Fungi</taxon>
        <taxon>Dikarya</taxon>
        <taxon>Ascomycota</taxon>
        <taxon>Pezizomycotina</taxon>
        <taxon>Sordariomycetes</taxon>
        <taxon>Sordariomycetidae</taxon>
        <taxon>Sordariales</taxon>
        <taxon>Chaetomiaceae</taxon>
        <taxon>Staphylotrichum</taxon>
    </lineage>
</organism>
<feature type="non-terminal residue" evidence="1">
    <location>
        <position position="1"/>
    </location>
</feature>
<reference evidence="1" key="1">
    <citation type="journal article" date="2023" name="Mol. Phylogenet. Evol.">
        <title>Genome-scale phylogeny and comparative genomics of the fungal order Sordariales.</title>
        <authorList>
            <person name="Hensen N."/>
            <person name="Bonometti L."/>
            <person name="Westerberg I."/>
            <person name="Brannstrom I.O."/>
            <person name="Guillou S."/>
            <person name="Cros-Aarteil S."/>
            <person name="Calhoun S."/>
            <person name="Haridas S."/>
            <person name="Kuo A."/>
            <person name="Mondo S."/>
            <person name="Pangilinan J."/>
            <person name="Riley R."/>
            <person name="LaButti K."/>
            <person name="Andreopoulos B."/>
            <person name="Lipzen A."/>
            <person name="Chen C."/>
            <person name="Yan M."/>
            <person name="Daum C."/>
            <person name="Ng V."/>
            <person name="Clum A."/>
            <person name="Steindorff A."/>
            <person name="Ohm R.A."/>
            <person name="Martin F."/>
            <person name="Silar P."/>
            <person name="Natvig D.O."/>
            <person name="Lalanne C."/>
            <person name="Gautier V."/>
            <person name="Ament-Velasquez S.L."/>
            <person name="Kruys A."/>
            <person name="Hutchinson M.I."/>
            <person name="Powell A.J."/>
            <person name="Barry K."/>
            <person name="Miller A.N."/>
            <person name="Grigoriev I.V."/>
            <person name="Debuchy R."/>
            <person name="Gladieux P."/>
            <person name="Hiltunen Thoren M."/>
            <person name="Johannesson H."/>
        </authorList>
    </citation>
    <scope>NUCLEOTIDE SEQUENCE</scope>
    <source>
        <strain evidence="1">CBS 103.79</strain>
    </source>
</reference>
<proteinExistence type="predicted"/>
<name>A0AAN6RTY0_9PEZI</name>
<keyword evidence="2" id="KW-1185">Reference proteome</keyword>
<protein>
    <submittedName>
        <fullName evidence="1">Uncharacterized protein</fullName>
    </submittedName>
</protein>
<dbReference type="EMBL" id="MU855513">
    <property type="protein sequence ID" value="KAK3902388.1"/>
    <property type="molecule type" value="Genomic_DNA"/>
</dbReference>
<dbReference type="Proteomes" id="UP001303889">
    <property type="component" value="Unassembled WGS sequence"/>
</dbReference>